<keyword evidence="1" id="KW-0732">Signal</keyword>
<feature type="signal peptide" evidence="1">
    <location>
        <begin position="1"/>
        <end position="24"/>
    </location>
</feature>
<evidence type="ECO:0000256" key="1">
    <source>
        <dbReference type="SAM" id="SignalP"/>
    </source>
</evidence>
<gene>
    <name evidence="2" type="ORF">KJB30_04855</name>
</gene>
<evidence type="ECO:0000313" key="2">
    <source>
        <dbReference type="EMBL" id="MBT1071100.1"/>
    </source>
</evidence>
<organism evidence="2 3">
    <name type="scientific">Pelotalea chapellei</name>
    <dbReference type="NCBI Taxonomy" id="44671"/>
    <lineage>
        <taxon>Bacteria</taxon>
        <taxon>Pseudomonadati</taxon>
        <taxon>Thermodesulfobacteriota</taxon>
        <taxon>Desulfuromonadia</taxon>
        <taxon>Geobacterales</taxon>
        <taxon>Geobacteraceae</taxon>
        <taxon>Pelotalea</taxon>
    </lineage>
</organism>
<dbReference type="RefSeq" id="WP_214296803.1">
    <property type="nucleotide sequence ID" value="NZ_JAHDYS010000003.1"/>
</dbReference>
<evidence type="ECO:0000313" key="3">
    <source>
        <dbReference type="Proteomes" id="UP000784128"/>
    </source>
</evidence>
<keyword evidence="3" id="KW-1185">Reference proteome</keyword>
<proteinExistence type="predicted"/>
<protein>
    <submittedName>
        <fullName evidence="2">Uncharacterized protein</fullName>
    </submittedName>
</protein>
<accession>A0ABS5U603</accession>
<dbReference type="EMBL" id="JAHDYS010000003">
    <property type="protein sequence ID" value="MBT1071100.1"/>
    <property type="molecule type" value="Genomic_DNA"/>
</dbReference>
<feature type="chain" id="PRO_5045918170" evidence="1">
    <location>
        <begin position="25"/>
        <end position="98"/>
    </location>
</feature>
<sequence length="98" mass="10603">MRSIARIIPMLATALMINAVPGYAIEATGAMNEGLQKDECLLVAMNCRNQVDSIQQRIDRLQGEIARGGGVYSADELRVLKDKLEDANKILDSIVSGA</sequence>
<name>A0ABS5U603_9BACT</name>
<reference evidence="2 3" key="1">
    <citation type="submission" date="2021-05" db="EMBL/GenBank/DDBJ databases">
        <title>The draft genome of Geobacter chapellei DSM 13688.</title>
        <authorList>
            <person name="Xu Z."/>
            <person name="Masuda Y."/>
            <person name="Itoh H."/>
            <person name="Senoo K."/>
        </authorList>
    </citation>
    <scope>NUCLEOTIDE SEQUENCE [LARGE SCALE GENOMIC DNA]</scope>
    <source>
        <strain evidence="2 3">DSM 13688</strain>
    </source>
</reference>
<dbReference type="Proteomes" id="UP000784128">
    <property type="component" value="Unassembled WGS sequence"/>
</dbReference>
<comment type="caution">
    <text evidence="2">The sequence shown here is derived from an EMBL/GenBank/DDBJ whole genome shotgun (WGS) entry which is preliminary data.</text>
</comment>